<keyword evidence="3" id="KW-1185">Reference proteome</keyword>
<reference evidence="2 3" key="1">
    <citation type="submission" date="2017-03" db="EMBL/GenBank/DDBJ databases">
        <title>An alternative strategy for trypanosome survival in the mammalian bloodstream revealed through genome and transcriptome analysis of the ubiquitous bovine parasite Trypanosoma (Megatrypanum) theileri.</title>
        <authorList>
            <person name="Kelly S."/>
            <person name="Ivens A."/>
            <person name="Mott A."/>
            <person name="O'Neill E."/>
            <person name="Emms D."/>
            <person name="Macleod O."/>
            <person name="Voorheis P."/>
            <person name="Matthews J."/>
            <person name="Matthews K."/>
            <person name="Carrington M."/>
        </authorList>
    </citation>
    <scope>NUCLEOTIDE SEQUENCE [LARGE SCALE GENOMIC DNA]</scope>
    <source>
        <strain evidence="2">Edinburgh</strain>
    </source>
</reference>
<dbReference type="VEuPathDB" id="TriTrypDB:TM35_000052590"/>
<dbReference type="Gene3D" id="1.10.510.10">
    <property type="entry name" value="Transferase(Phosphotransferase) domain 1"/>
    <property type="match status" value="1"/>
</dbReference>
<evidence type="ECO:0000259" key="1">
    <source>
        <dbReference type="PROSITE" id="PS50011"/>
    </source>
</evidence>
<dbReference type="InterPro" id="IPR000719">
    <property type="entry name" value="Prot_kinase_dom"/>
</dbReference>
<organism evidence="2 3">
    <name type="scientific">Trypanosoma theileri</name>
    <dbReference type="NCBI Taxonomy" id="67003"/>
    <lineage>
        <taxon>Eukaryota</taxon>
        <taxon>Discoba</taxon>
        <taxon>Euglenozoa</taxon>
        <taxon>Kinetoplastea</taxon>
        <taxon>Metakinetoplastina</taxon>
        <taxon>Trypanosomatida</taxon>
        <taxon>Trypanosomatidae</taxon>
        <taxon>Trypanosoma</taxon>
    </lineage>
</organism>
<dbReference type="RefSeq" id="XP_028885729.1">
    <property type="nucleotide sequence ID" value="XM_029022914.1"/>
</dbReference>
<sequence>MGSDQRQQDVSRSKVFFRRAVRISSTSVFFTPKEGESLDFQTVCSAPKAHRELLQKNGMIAKVMLSISSSSLGDFSSHQSRLRIWWKVLLNNGLVQPDTSSVTVPVSMENELWPIVDETTFTARMNMAVQRLESEKFSECPFIVPVLSVEEFVYKEPDMMGTLGVIWMPNYTCNLRQWSESQLSKRYIPELTLCALINQMIIALLALKTSNNNFSSSYFFMEDILVAVTNSEEEPTFVLNILGFQEEERHQQQIFLTQKSNMSNHLYPFLPPEVIINSSKPFGNTKYDIWALGMVVYRTASGCSQTSKRLFDISHRILNRIPELPLNHTSLTPSDIIRRVRRDLQPGPYSNPFIHLVIFMLAQDPLTRPTIRVLDQILQGILRHKPILRFPFAIGSFDLLRVLHPENVLIDPVKGLYIMSTECVLCKRRRSSSYGRSGSGSSSNMCSHPACGPNDHRPAVCSPLWSTDELLPGYIVTKCSQMTYLSPLVGKVEDKEKRRCIEAALREDNIDRDSLLQLFGGFAVLEANNKGTLTTREVMVPIPCNVLYKKEKKDVITTISFTAALPWPSQCTHQLQQEGRIQRAVPALFSIRNVYWYAWILPGETFLLGENKWMPAADGAFVFWFSENLTPTEQDRYFLVCSVQSLTLQAKVETTALPDHSFQRGEGYCKSPYHSPSESSFVKMISYHQDVRKRRNHAARRRCTNISIVNVPIGQQVKEAAAIEINSTGHLNSPSDGLSNINKENILNGSISLHCRLSKKSSPVRMNYIEDIGCKEMRDPQINLHDAIRSPSLATLGAATLENWKEEKEANNIQNKNIMINQKPTELVEISPNGCAVSIGEKKQSQPSEETVAEETIPYRTAAAVSPLIPKASVEEKEKAREIAEPTLNASDAISSPQPKIQKSRLLSTKTPLRIFGRWYEPQCVDADYQSLTFCIPETGEHGRLSQPVPVPVEMRGATHAPSTAVNMAFCANEVPIIRRNHPECTMALPPPGVSSMIPHHGLVFYDAKNKIVGLLAFRFATTSYPNLALGELLLPFRFHPHLIATSSLLGQLNPVYFTGNAVFEDSAHGSRCCLKDEEKTPTTTIMTSGGAAAELLRHSSTSGVARSLRLSITGAGLTSFGDPNPRCTHSDDDALPVSWLGFDPISQRLMLADVQQEVWHPIRFTAEE</sequence>
<comment type="caution">
    <text evidence="2">The sequence shown here is derived from an EMBL/GenBank/DDBJ whole genome shotgun (WGS) entry which is preliminary data.</text>
</comment>
<feature type="domain" description="Protein kinase" evidence="1">
    <location>
        <begin position="61"/>
        <end position="387"/>
    </location>
</feature>
<dbReference type="GO" id="GO:0005524">
    <property type="term" value="F:ATP binding"/>
    <property type="evidence" value="ECO:0007669"/>
    <property type="project" value="InterPro"/>
</dbReference>
<dbReference type="EMBL" id="NBCO01000005">
    <property type="protein sequence ID" value="ORC91663.1"/>
    <property type="molecule type" value="Genomic_DNA"/>
</dbReference>
<dbReference type="GO" id="GO:0004672">
    <property type="term" value="F:protein kinase activity"/>
    <property type="evidence" value="ECO:0007669"/>
    <property type="project" value="InterPro"/>
</dbReference>
<dbReference type="SUPFAM" id="SSF56112">
    <property type="entry name" value="Protein kinase-like (PK-like)"/>
    <property type="match status" value="1"/>
</dbReference>
<evidence type="ECO:0000313" key="2">
    <source>
        <dbReference type="EMBL" id="ORC91663.1"/>
    </source>
</evidence>
<dbReference type="AlphaFoldDB" id="A0A1X0P4T4"/>
<accession>A0A1X0P4T4</accession>
<dbReference type="Proteomes" id="UP000192257">
    <property type="component" value="Unassembled WGS sequence"/>
</dbReference>
<proteinExistence type="predicted"/>
<dbReference type="GeneID" id="39982694"/>
<protein>
    <recommendedName>
        <fullName evidence="1">Protein kinase domain-containing protein</fullName>
    </recommendedName>
</protein>
<gene>
    <name evidence="2" type="ORF">TM35_000052590</name>
</gene>
<dbReference type="PROSITE" id="PS50011">
    <property type="entry name" value="PROTEIN_KINASE_DOM"/>
    <property type="match status" value="1"/>
</dbReference>
<evidence type="ECO:0000313" key="3">
    <source>
        <dbReference type="Proteomes" id="UP000192257"/>
    </source>
</evidence>
<name>A0A1X0P4T4_9TRYP</name>
<dbReference type="InterPro" id="IPR011009">
    <property type="entry name" value="Kinase-like_dom_sf"/>
</dbReference>
<dbReference type="OrthoDB" id="9974723at2759"/>